<dbReference type="InterPro" id="IPR038987">
    <property type="entry name" value="MoeA-like"/>
</dbReference>
<dbReference type="PANTHER" id="PTHR10192">
    <property type="entry name" value="MOLYBDOPTERIN BIOSYNTHESIS PROTEIN"/>
    <property type="match status" value="1"/>
</dbReference>
<dbReference type="eggNOG" id="COG0303">
    <property type="taxonomic scope" value="Bacteria"/>
</dbReference>
<dbReference type="InterPro" id="IPR001453">
    <property type="entry name" value="MoaB/Mog_dom"/>
</dbReference>
<gene>
    <name evidence="3" type="ORF">HMPREF9081_2533</name>
</gene>
<dbReference type="AlphaFoldDB" id="F5RQJ7"/>
<dbReference type="SUPFAM" id="SSF53218">
    <property type="entry name" value="Molybdenum cofactor biosynthesis proteins"/>
    <property type="match status" value="1"/>
</dbReference>
<accession>F5RQJ7</accession>
<dbReference type="STRING" id="888060.HMPREF9081_2533"/>
<comment type="cofactor">
    <cofactor evidence="1">
        <name>Mg(2+)</name>
        <dbReference type="ChEBI" id="CHEBI:18420"/>
    </cofactor>
</comment>
<sequence length="361" mass="39885">MCIIYDVFSKIHIDGTGGTMREVRVQDAVGMILCHDITEIVRGQRKGARFRKGDVIRAEDIEVLLRIGKEHIYVWEDDENMLHENDAAQVLRDLCQSEYMTASEPKEGKIELTSTVAGVFEVNEDALDAVNDITDVMIATIAQHFPVKAGTKLAGMRVIPLVIGKDVMKKVQETAGTEPLLRILPYRKMKVGVVTTGSEVFHGRIKDTFTPVLDTKLRAFGLRVDEHRLSDDGTEHTRAAIEELLDCGMDMVLCTGGMSVDPDDRTPAAIRATGARIVTYGAPVLPGAMFLLAYYEKDGRKVPIMGLPGCVMYSPATIFDIILPRVVAGSEWTRREITRLGIGGLCMECKVCHYPVCPFGK</sequence>
<name>F5RQJ7_9FIRM</name>
<comment type="similarity">
    <text evidence="1">Belongs to the MoeA family.</text>
</comment>
<dbReference type="SMART" id="SM00852">
    <property type="entry name" value="MoCF_biosynth"/>
    <property type="match status" value="1"/>
</dbReference>
<comment type="pathway">
    <text evidence="1">Cofactor biosynthesis; molybdopterin biosynthesis.</text>
</comment>
<comment type="catalytic activity">
    <reaction evidence="1">
        <text>adenylyl-molybdopterin + molybdate = Mo-molybdopterin + AMP + H(+)</text>
        <dbReference type="Rhea" id="RHEA:35047"/>
        <dbReference type="ChEBI" id="CHEBI:15378"/>
        <dbReference type="ChEBI" id="CHEBI:36264"/>
        <dbReference type="ChEBI" id="CHEBI:62727"/>
        <dbReference type="ChEBI" id="CHEBI:71302"/>
        <dbReference type="ChEBI" id="CHEBI:456215"/>
    </reaction>
</comment>
<dbReference type="EC" id="2.10.1.1" evidence="1"/>
<keyword evidence="4" id="KW-1185">Reference proteome</keyword>
<evidence type="ECO:0000259" key="2">
    <source>
        <dbReference type="SMART" id="SM00852"/>
    </source>
</evidence>
<dbReference type="PANTHER" id="PTHR10192:SF28">
    <property type="entry name" value="MOLYBDOPTERIN MOLYBDENUMTRANSFERASE"/>
    <property type="match status" value="1"/>
</dbReference>
<evidence type="ECO:0000256" key="1">
    <source>
        <dbReference type="RuleBase" id="RU365090"/>
    </source>
</evidence>
<feature type="domain" description="MoaB/Mog" evidence="2">
    <location>
        <begin position="192"/>
        <end position="328"/>
    </location>
</feature>
<dbReference type="Pfam" id="PF00994">
    <property type="entry name" value="MoCF_biosynth"/>
    <property type="match status" value="1"/>
</dbReference>
<dbReference type="Gene3D" id="3.40.980.10">
    <property type="entry name" value="MoaB/Mog-like domain"/>
    <property type="match status" value="1"/>
</dbReference>
<keyword evidence="1" id="KW-0479">Metal-binding</keyword>
<dbReference type="GO" id="GO:0006777">
    <property type="term" value="P:Mo-molybdopterin cofactor biosynthetic process"/>
    <property type="evidence" value="ECO:0007669"/>
    <property type="project" value="UniProtKB-UniRule"/>
</dbReference>
<organism evidence="3 4">
    <name type="scientific">Centipeda periodontii DSM 2778</name>
    <dbReference type="NCBI Taxonomy" id="888060"/>
    <lineage>
        <taxon>Bacteria</taxon>
        <taxon>Bacillati</taxon>
        <taxon>Bacillota</taxon>
        <taxon>Negativicutes</taxon>
        <taxon>Selenomonadales</taxon>
        <taxon>Selenomonadaceae</taxon>
        <taxon>Centipeda</taxon>
    </lineage>
</organism>
<dbReference type="UniPathway" id="UPA00344"/>
<keyword evidence="1" id="KW-0500">Molybdenum</keyword>
<comment type="caution">
    <text evidence="3">The sequence shown here is derived from an EMBL/GenBank/DDBJ whole genome shotgun (WGS) entry which is preliminary data.</text>
</comment>
<dbReference type="HOGENOM" id="CLU_068847_1_0_9"/>
<evidence type="ECO:0000313" key="4">
    <source>
        <dbReference type="Proteomes" id="UP000004067"/>
    </source>
</evidence>
<keyword evidence="1" id="KW-0808">Transferase</keyword>
<dbReference type="InterPro" id="IPR036425">
    <property type="entry name" value="MoaB/Mog-like_dom_sf"/>
</dbReference>
<keyword evidence="1" id="KW-0501">Molybdenum cofactor biosynthesis</keyword>
<dbReference type="GO" id="GO:0005829">
    <property type="term" value="C:cytosol"/>
    <property type="evidence" value="ECO:0007669"/>
    <property type="project" value="TreeGrafter"/>
</dbReference>
<dbReference type="Proteomes" id="UP000004067">
    <property type="component" value="Unassembled WGS sequence"/>
</dbReference>
<dbReference type="GO" id="GO:0061599">
    <property type="term" value="F:molybdopterin molybdotransferase activity"/>
    <property type="evidence" value="ECO:0007669"/>
    <property type="project" value="UniProtKB-UniRule"/>
</dbReference>
<dbReference type="GO" id="GO:0046872">
    <property type="term" value="F:metal ion binding"/>
    <property type="evidence" value="ECO:0007669"/>
    <property type="project" value="UniProtKB-UniRule"/>
</dbReference>
<proteinExistence type="inferred from homology"/>
<keyword evidence="1" id="KW-0460">Magnesium</keyword>
<reference evidence="3 4" key="1">
    <citation type="submission" date="2011-04" db="EMBL/GenBank/DDBJ databases">
        <authorList>
            <person name="Muzny D."/>
            <person name="Qin X."/>
            <person name="Deng J."/>
            <person name="Jiang H."/>
            <person name="Liu Y."/>
            <person name="Qu J."/>
            <person name="Song X.-Z."/>
            <person name="Zhang L."/>
            <person name="Thornton R."/>
            <person name="Coyle M."/>
            <person name="Francisco L."/>
            <person name="Jackson L."/>
            <person name="Javaid M."/>
            <person name="Korchina V."/>
            <person name="Kovar C."/>
            <person name="Mata R."/>
            <person name="Mathew T."/>
            <person name="Ngo R."/>
            <person name="Nguyen L."/>
            <person name="Nguyen N."/>
            <person name="Okwuonu G."/>
            <person name="Ongeri F."/>
            <person name="Pham C."/>
            <person name="Simmons D."/>
            <person name="Wilczek-Boney K."/>
            <person name="Hale W."/>
            <person name="Jakkamsetti A."/>
            <person name="Pham P."/>
            <person name="Ruth R."/>
            <person name="San Lucas F."/>
            <person name="Warren J."/>
            <person name="Zhang J."/>
            <person name="Zhao Z."/>
            <person name="Zhou C."/>
            <person name="Zhu D."/>
            <person name="Lee S."/>
            <person name="Bess C."/>
            <person name="Blankenburg K."/>
            <person name="Forbes L."/>
            <person name="Fu Q."/>
            <person name="Gubbala S."/>
            <person name="Hirani K."/>
            <person name="Jayaseelan J.C."/>
            <person name="Lara F."/>
            <person name="Munidasa M."/>
            <person name="Palculict T."/>
            <person name="Patil S."/>
            <person name="Pu L.-L."/>
            <person name="Saada N."/>
            <person name="Tang L."/>
            <person name="Weissenberger G."/>
            <person name="Zhu Y."/>
            <person name="Hemphill L."/>
            <person name="Shang Y."/>
            <person name="Youmans B."/>
            <person name="Ayvaz T."/>
            <person name="Ross M."/>
            <person name="Santibanez J."/>
            <person name="Aqrawi P."/>
            <person name="Gross S."/>
            <person name="Joshi V."/>
            <person name="Fowler G."/>
            <person name="Nazareth L."/>
            <person name="Reid J."/>
            <person name="Worley K."/>
            <person name="Petrosino J."/>
            <person name="Highlander S."/>
            <person name="Gibbs R."/>
        </authorList>
    </citation>
    <scope>NUCLEOTIDE SEQUENCE [LARGE SCALE GENOMIC DNA]</scope>
    <source>
        <strain evidence="3 4">DSM 2778</strain>
    </source>
</reference>
<protein>
    <recommendedName>
        <fullName evidence="1">Molybdopterin molybdenumtransferase</fullName>
        <ecNumber evidence="1">2.10.1.1</ecNumber>
    </recommendedName>
</protein>
<dbReference type="CDD" id="cd03522">
    <property type="entry name" value="MoeA_like"/>
    <property type="match status" value="1"/>
</dbReference>
<evidence type="ECO:0000313" key="3">
    <source>
        <dbReference type="EMBL" id="EGK56920.1"/>
    </source>
</evidence>
<comment type="function">
    <text evidence="1">Catalyzes the insertion of molybdate into adenylated molybdopterin with the concomitant release of AMP.</text>
</comment>
<dbReference type="EMBL" id="AFHQ01000061">
    <property type="protein sequence ID" value="EGK56920.1"/>
    <property type="molecule type" value="Genomic_DNA"/>
</dbReference>